<dbReference type="Gene3D" id="1.20.58.1910">
    <property type="match status" value="1"/>
</dbReference>
<keyword evidence="3" id="KW-1185">Reference proteome</keyword>
<comment type="caution">
    <text evidence="2">The sequence shown here is derived from an EMBL/GenBank/DDBJ whole genome shotgun (WGS) entry which is preliminary data.</text>
</comment>
<dbReference type="EMBL" id="AUPL01002330">
    <property type="protein sequence ID" value="ESL09943.1"/>
    <property type="molecule type" value="Genomic_DNA"/>
</dbReference>
<sequence>MSSAFHWQIASFSFCLPSLCLDAALLFVLWGRGGPQGMEAHHFQLWARCQRFVGDMCAGRDATHGLAHMEKVTENALLILHMEHGPAARSPLTLSRVILIAMLHDVADYKYDVANTLLQKVREFLLTEKAAVTDVEVNSEEAVNHALTAVEAVSFSKEKKHGMRWFEAKLSPDWVLVRDVVSDADKLEAIGEEGLRRCLMYTRHTLMTREGRQVWDAALQQRCLEAVKQHFVEKLSLLSTKFVVTLAGKFLAAPRHVAMEQTLKAWEQQGLPSLT</sequence>
<evidence type="ECO:0000313" key="3">
    <source>
        <dbReference type="Proteomes" id="UP000031737"/>
    </source>
</evidence>
<dbReference type="AlphaFoldDB" id="A0A061J3D0"/>
<evidence type="ECO:0000256" key="1">
    <source>
        <dbReference type="SAM" id="Phobius"/>
    </source>
</evidence>
<proteinExistence type="predicted"/>
<dbReference type="SUPFAM" id="SSF109604">
    <property type="entry name" value="HD-domain/PDEase-like"/>
    <property type="match status" value="1"/>
</dbReference>
<gene>
    <name evidence="2" type="ORF">TRSC58_02330</name>
</gene>
<dbReference type="OrthoDB" id="16547at2759"/>
<name>A0A061J3D0_TRYRA</name>
<protein>
    <recommendedName>
        <fullName evidence="4">HD domain-containing protein</fullName>
    </recommendedName>
</protein>
<evidence type="ECO:0000313" key="2">
    <source>
        <dbReference type="EMBL" id="ESL09943.1"/>
    </source>
</evidence>
<dbReference type="Proteomes" id="UP000031737">
    <property type="component" value="Unassembled WGS sequence"/>
</dbReference>
<dbReference type="PANTHER" id="PTHR33594">
    <property type="entry name" value="SUPERFAMILY HYDROLASE, PUTATIVE (AFU_ORTHOLOGUE AFUA_1G03035)-RELATED"/>
    <property type="match status" value="1"/>
</dbReference>
<evidence type="ECO:0008006" key="4">
    <source>
        <dbReference type="Google" id="ProtNLM"/>
    </source>
</evidence>
<keyword evidence="1" id="KW-0812">Transmembrane</keyword>
<reference evidence="2 3" key="1">
    <citation type="submission" date="2013-07" db="EMBL/GenBank/DDBJ databases">
        <authorList>
            <person name="Stoco P.H."/>
            <person name="Wagner G."/>
            <person name="Gerber A."/>
            <person name="Zaha A."/>
            <person name="Thompson C."/>
            <person name="Bartholomeu D.C."/>
            <person name="Luckemeyer D.D."/>
            <person name="Bahia D."/>
            <person name="Loreto E."/>
            <person name="Prestes E.B."/>
            <person name="Lima F.M."/>
            <person name="Rodrigues-Luiz G."/>
            <person name="Vallejo G.A."/>
            <person name="Filho J.F."/>
            <person name="Monteiro K.M."/>
            <person name="Tyler K.M."/>
            <person name="de Almeida L.G."/>
            <person name="Ortiz M.F."/>
            <person name="Siervo M.A."/>
            <person name="de Moraes M.H."/>
            <person name="Cunha O.L."/>
            <person name="Mendonca-Neto R."/>
            <person name="Silva R."/>
            <person name="Teixeira S.M."/>
            <person name="Murta S.M."/>
            <person name="Sincero T.C."/>
            <person name="Mendes T.A."/>
            <person name="Urmenyi T.P."/>
            <person name="Silva V.G."/>
            <person name="da Rocha W.D."/>
            <person name="Andersson B."/>
            <person name="Romanha A.J."/>
            <person name="Steindel M."/>
            <person name="de Vasconcelos A.T."/>
            <person name="Grisard E.C."/>
        </authorList>
    </citation>
    <scope>NUCLEOTIDE SEQUENCE [LARGE SCALE GENOMIC DNA]</scope>
    <source>
        <strain evidence="2 3">SC58</strain>
    </source>
</reference>
<accession>A0A061J3D0</accession>
<dbReference type="Gene3D" id="1.10.472.50">
    <property type="entry name" value="HD-domain/PDEase-like"/>
    <property type="match status" value="1"/>
</dbReference>
<dbReference type="PANTHER" id="PTHR33594:SF1">
    <property type="entry name" value="HD_PDEASE DOMAIN-CONTAINING PROTEIN"/>
    <property type="match status" value="1"/>
</dbReference>
<keyword evidence="1" id="KW-0472">Membrane</keyword>
<feature type="transmembrane region" description="Helical" evidence="1">
    <location>
        <begin position="6"/>
        <end position="30"/>
    </location>
</feature>
<organism evidence="2 3">
    <name type="scientific">Trypanosoma rangeli SC58</name>
    <dbReference type="NCBI Taxonomy" id="429131"/>
    <lineage>
        <taxon>Eukaryota</taxon>
        <taxon>Discoba</taxon>
        <taxon>Euglenozoa</taxon>
        <taxon>Kinetoplastea</taxon>
        <taxon>Metakinetoplastina</taxon>
        <taxon>Trypanosomatida</taxon>
        <taxon>Trypanosomatidae</taxon>
        <taxon>Trypanosoma</taxon>
        <taxon>Herpetosoma</taxon>
    </lineage>
</organism>
<keyword evidence="1" id="KW-1133">Transmembrane helix</keyword>
<dbReference type="VEuPathDB" id="TriTrypDB:TRSC58_02330"/>